<dbReference type="SMART" id="SM00487">
    <property type="entry name" value="DEXDc"/>
    <property type="match status" value="1"/>
</dbReference>
<dbReference type="PANTHER" id="PTHR11274:SF0">
    <property type="entry name" value="GENERAL TRANSCRIPTION AND DNA REPAIR FACTOR IIH HELICASE SUBUNIT XPB"/>
    <property type="match status" value="1"/>
</dbReference>
<dbReference type="InterPro" id="IPR006935">
    <property type="entry name" value="Helicase/UvrB_N"/>
</dbReference>
<sequence length="514" mass="58617">MTPSELKTQWQIGVVAKFKTPQVNGHGTVVAGTGTGKTRIAIILIQGLNQKSPGKSTDVVVPSRNLKRDWEKTGGHIEQWGLKDVHVFVINTYKNLRRSPTLLVLDEIHNYSAPTYKLLFTNSSYSFLLGLTATIERLDHEHYFLLDKAPVFEKLSLEKARKMQFVSNYVAINYGIELSVEDQDKSSEWDAMVSSTFSKFSHNWALARACAGGYLVPAVVFFHKFEDINNLTEVSDGAKIAITKTSRDWRLWYATQMGWDGFTKEAYFSPHTLQREANIFTQATKARENFLHNHPLKLETIQEIRNLFPGKKMVVFSQRTDFADEVALKIPNSFSYHSKTCGEIRVPRSLPHSDIVVGRGIRVEIAGKKTPVIRYRDLNDGTVEQWPWFKQEYPGCKRIGAASYKEEMMDKFRANEITTLSTVVTLDEGFDVEGIEIAIIASGTGVGRQNIQRMGRAVRFVDGKTAFIFNLYFKDTQDEKWLNRRQFGNTNPVWMSSLNYDKLLDLITDERKNI</sequence>
<organism evidence="6">
    <name type="scientific">marine sediment metagenome</name>
    <dbReference type="NCBI Taxonomy" id="412755"/>
    <lineage>
        <taxon>unclassified sequences</taxon>
        <taxon>metagenomes</taxon>
        <taxon>ecological metagenomes</taxon>
    </lineage>
</organism>
<dbReference type="Pfam" id="PF04851">
    <property type="entry name" value="ResIII"/>
    <property type="match status" value="2"/>
</dbReference>
<keyword evidence="1" id="KW-0547">Nucleotide-binding</keyword>
<dbReference type="InterPro" id="IPR014001">
    <property type="entry name" value="Helicase_ATP-bd"/>
</dbReference>
<evidence type="ECO:0000256" key="3">
    <source>
        <dbReference type="ARBA" id="ARBA00022806"/>
    </source>
</evidence>
<dbReference type="GO" id="GO:0004386">
    <property type="term" value="F:helicase activity"/>
    <property type="evidence" value="ECO:0007669"/>
    <property type="project" value="UniProtKB-KW"/>
</dbReference>
<gene>
    <name evidence="6" type="ORF">LCGC14_0246070</name>
</gene>
<dbReference type="PANTHER" id="PTHR11274">
    <property type="entry name" value="RAD25/XP-B DNA REPAIR HELICASE"/>
    <property type="match status" value="1"/>
</dbReference>
<evidence type="ECO:0000256" key="1">
    <source>
        <dbReference type="ARBA" id="ARBA00022741"/>
    </source>
</evidence>
<dbReference type="SUPFAM" id="SSF52540">
    <property type="entry name" value="P-loop containing nucleoside triphosphate hydrolases"/>
    <property type="match status" value="1"/>
</dbReference>
<reference evidence="6" key="1">
    <citation type="journal article" date="2015" name="Nature">
        <title>Complex archaea that bridge the gap between prokaryotes and eukaryotes.</title>
        <authorList>
            <person name="Spang A."/>
            <person name="Saw J.H."/>
            <person name="Jorgensen S.L."/>
            <person name="Zaremba-Niedzwiedzka K."/>
            <person name="Martijn J."/>
            <person name="Lind A.E."/>
            <person name="van Eijk R."/>
            <person name="Schleper C."/>
            <person name="Guy L."/>
            <person name="Ettema T.J."/>
        </authorList>
    </citation>
    <scope>NUCLEOTIDE SEQUENCE</scope>
</reference>
<evidence type="ECO:0000313" key="6">
    <source>
        <dbReference type="EMBL" id="KKN88716.1"/>
    </source>
</evidence>
<dbReference type="InterPro" id="IPR001650">
    <property type="entry name" value="Helicase_C-like"/>
</dbReference>
<dbReference type="GO" id="GO:0016787">
    <property type="term" value="F:hydrolase activity"/>
    <property type="evidence" value="ECO:0007669"/>
    <property type="project" value="UniProtKB-KW"/>
</dbReference>
<dbReference type="Pfam" id="PF00271">
    <property type="entry name" value="Helicase_C"/>
    <property type="match status" value="1"/>
</dbReference>
<evidence type="ECO:0000256" key="4">
    <source>
        <dbReference type="ARBA" id="ARBA00022840"/>
    </source>
</evidence>
<evidence type="ECO:0000256" key="2">
    <source>
        <dbReference type="ARBA" id="ARBA00022801"/>
    </source>
</evidence>
<dbReference type="GO" id="GO:0005524">
    <property type="term" value="F:ATP binding"/>
    <property type="evidence" value="ECO:0007669"/>
    <property type="project" value="UniProtKB-KW"/>
</dbReference>
<comment type="caution">
    <text evidence="6">The sequence shown here is derived from an EMBL/GenBank/DDBJ whole genome shotgun (WGS) entry which is preliminary data.</text>
</comment>
<keyword evidence="2" id="KW-0378">Hydrolase</keyword>
<dbReference type="InterPro" id="IPR050615">
    <property type="entry name" value="ATP-dep_DNA_Helicase"/>
</dbReference>
<dbReference type="AlphaFoldDB" id="A0A0F9WR48"/>
<keyword evidence="3" id="KW-0347">Helicase</keyword>
<name>A0A0F9WR48_9ZZZZ</name>
<proteinExistence type="predicted"/>
<keyword evidence="4" id="KW-0067">ATP-binding</keyword>
<dbReference type="Gene3D" id="3.40.50.300">
    <property type="entry name" value="P-loop containing nucleotide triphosphate hydrolases"/>
    <property type="match status" value="2"/>
</dbReference>
<protein>
    <recommendedName>
        <fullName evidence="5">Helicase ATP-binding domain-containing protein</fullName>
    </recommendedName>
</protein>
<accession>A0A0F9WR48</accession>
<feature type="domain" description="Helicase ATP-binding" evidence="5">
    <location>
        <begin position="18"/>
        <end position="153"/>
    </location>
</feature>
<dbReference type="GO" id="GO:0003677">
    <property type="term" value="F:DNA binding"/>
    <property type="evidence" value="ECO:0007669"/>
    <property type="project" value="InterPro"/>
</dbReference>
<evidence type="ECO:0000259" key="5">
    <source>
        <dbReference type="PROSITE" id="PS51192"/>
    </source>
</evidence>
<dbReference type="EMBL" id="LAZR01000126">
    <property type="protein sequence ID" value="KKN88716.1"/>
    <property type="molecule type" value="Genomic_DNA"/>
</dbReference>
<dbReference type="PROSITE" id="PS51192">
    <property type="entry name" value="HELICASE_ATP_BIND_1"/>
    <property type="match status" value="1"/>
</dbReference>
<dbReference type="InterPro" id="IPR027417">
    <property type="entry name" value="P-loop_NTPase"/>
</dbReference>